<evidence type="ECO:0000313" key="11">
    <source>
        <dbReference type="Proteomes" id="UP000278962"/>
    </source>
</evidence>
<evidence type="ECO:0000256" key="4">
    <source>
        <dbReference type="ARBA" id="ARBA00020295"/>
    </source>
</evidence>
<protein>
    <recommendedName>
        <fullName evidence="4">4-alpha-glucanotransferase</fullName>
        <ecNumber evidence="3">2.4.1.25</ecNumber>
    </recommendedName>
    <alternativeName>
        <fullName evidence="8">Amylomaltase</fullName>
    </alternativeName>
    <alternativeName>
        <fullName evidence="9">Disproportionating enzyme</fullName>
    </alternativeName>
</protein>
<evidence type="ECO:0000256" key="2">
    <source>
        <dbReference type="ARBA" id="ARBA00005684"/>
    </source>
</evidence>
<keyword evidence="5" id="KW-0328">Glycosyltransferase</keyword>
<dbReference type="RefSeq" id="WP_121253227.1">
    <property type="nucleotide sequence ID" value="NZ_RBIL01000001.1"/>
</dbReference>
<proteinExistence type="inferred from homology"/>
<keyword evidence="7" id="KW-0119">Carbohydrate metabolism</keyword>
<comment type="similarity">
    <text evidence="2">Belongs to the disproportionating enzyme family.</text>
</comment>
<dbReference type="PANTHER" id="PTHR32438:SF5">
    <property type="entry name" value="4-ALPHA-GLUCANOTRANSFERASE DPE1, CHLOROPLASTIC_AMYLOPLASTIC"/>
    <property type="match status" value="1"/>
</dbReference>
<comment type="caution">
    <text evidence="10">The sequence shown here is derived from an EMBL/GenBank/DDBJ whole genome shotgun (WGS) entry which is preliminary data.</text>
</comment>
<evidence type="ECO:0000256" key="1">
    <source>
        <dbReference type="ARBA" id="ARBA00000439"/>
    </source>
</evidence>
<gene>
    <name evidence="10" type="ORF">C8N24_3014</name>
</gene>
<reference evidence="10 11" key="1">
    <citation type="submission" date="2018-10" db="EMBL/GenBank/DDBJ databases">
        <title>Genomic Encyclopedia of Archaeal and Bacterial Type Strains, Phase II (KMG-II): from individual species to whole genera.</title>
        <authorList>
            <person name="Goeker M."/>
        </authorList>
    </citation>
    <scope>NUCLEOTIDE SEQUENCE [LARGE SCALE GENOMIC DNA]</scope>
    <source>
        <strain evidence="10 11">DSM 14954</strain>
    </source>
</reference>
<dbReference type="EMBL" id="RBIL01000001">
    <property type="protein sequence ID" value="RKQ93154.1"/>
    <property type="molecule type" value="Genomic_DNA"/>
</dbReference>
<sequence length="406" mass="44772">MNLPRTSGVHLHPTSLPSGRLGPEAFAWIDWLAAAGQTWWQMLPLTPPDEHGSPYKSASAFAASPALLADPSAPVSDAERAAFREKAADWIGDWVAFAGEDALDDQVRFDREWAELRRYAADRGVRLIGDVPIYVAPESADELAHPEIFKPGFVAGVPPDAFTEDGQLWGNPVYDWPALQQRGYSWWIARLRRIFELFDLVRIDHFRAFTAYWAVPEDSPVASAGSWKRGPGAAPLLAARAVLGELPVIAEDLGVITPPVKRMRESLGLPGMAVLQFGFTPSERHTQHVPAYHEENQVVYTGTHDNDTIRGWYDGLGPASLALVEESLREHGIVEDEPHWAMIRLAFASKARLAMIQAQDILGLGNEGRMNQPGTAGGWGWRLDELPSEDLARRLRAATEAADRLA</sequence>
<accession>A0A660LIZ8</accession>
<evidence type="ECO:0000256" key="9">
    <source>
        <dbReference type="ARBA" id="ARBA00031501"/>
    </source>
</evidence>
<name>A0A660LIZ8_9ACTN</name>
<dbReference type="OrthoDB" id="9811841at2"/>
<evidence type="ECO:0000256" key="5">
    <source>
        <dbReference type="ARBA" id="ARBA00022676"/>
    </source>
</evidence>
<dbReference type="Pfam" id="PF02446">
    <property type="entry name" value="Glyco_hydro_77"/>
    <property type="match status" value="2"/>
</dbReference>
<evidence type="ECO:0000313" key="10">
    <source>
        <dbReference type="EMBL" id="RKQ93154.1"/>
    </source>
</evidence>
<evidence type="ECO:0000256" key="7">
    <source>
        <dbReference type="ARBA" id="ARBA00023277"/>
    </source>
</evidence>
<dbReference type="Gene3D" id="3.20.20.80">
    <property type="entry name" value="Glycosidases"/>
    <property type="match status" value="2"/>
</dbReference>
<organism evidence="10 11">
    <name type="scientific">Solirubrobacter pauli</name>
    <dbReference type="NCBI Taxonomy" id="166793"/>
    <lineage>
        <taxon>Bacteria</taxon>
        <taxon>Bacillati</taxon>
        <taxon>Actinomycetota</taxon>
        <taxon>Thermoleophilia</taxon>
        <taxon>Solirubrobacterales</taxon>
        <taxon>Solirubrobacteraceae</taxon>
        <taxon>Solirubrobacter</taxon>
    </lineage>
</organism>
<dbReference type="EC" id="2.4.1.25" evidence="3"/>
<dbReference type="AlphaFoldDB" id="A0A660LIZ8"/>
<keyword evidence="6 10" id="KW-0808">Transferase</keyword>
<comment type="catalytic activity">
    <reaction evidence="1">
        <text>Transfers a segment of a (1-&gt;4)-alpha-D-glucan to a new position in an acceptor, which may be glucose or a (1-&gt;4)-alpha-D-glucan.</text>
        <dbReference type="EC" id="2.4.1.25"/>
    </reaction>
</comment>
<dbReference type="GO" id="GO:0005975">
    <property type="term" value="P:carbohydrate metabolic process"/>
    <property type="evidence" value="ECO:0007669"/>
    <property type="project" value="InterPro"/>
</dbReference>
<evidence type="ECO:0000256" key="6">
    <source>
        <dbReference type="ARBA" id="ARBA00022679"/>
    </source>
</evidence>
<dbReference type="InterPro" id="IPR017853">
    <property type="entry name" value="GH"/>
</dbReference>
<evidence type="ECO:0000256" key="3">
    <source>
        <dbReference type="ARBA" id="ARBA00012560"/>
    </source>
</evidence>
<evidence type="ECO:0000256" key="8">
    <source>
        <dbReference type="ARBA" id="ARBA00031423"/>
    </source>
</evidence>
<dbReference type="InterPro" id="IPR003385">
    <property type="entry name" value="Glyco_hydro_77"/>
</dbReference>
<dbReference type="Proteomes" id="UP000278962">
    <property type="component" value="Unassembled WGS sequence"/>
</dbReference>
<dbReference type="GO" id="GO:0004134">
    <property type="term" value="F:4-alpha-glucanotransferase activity"/>
    <property type="evidence" value="ECO:0007669"/>
    <property type="project" value="UniProtKB-EC"/>
</dbReference>
<dbReference type="PANTHER" id="PTHR32438">
    <property type="entry name" value="4-ALPHA-GLUCANOTRANSFERASE DPE1, CHLOROPLASTIC/AMYLOPLASTIC"/>
    <property type="match status" value="1"/>
</dbReference>
<keyword evidence="11" id="KW-1185">Reference proteome</keyword>
<dbReference type="SUPFAM" id="SSF51445">
    <property type="entry name" value="(Trans)glycosidases"/>
    <property type="match status" value="1"/>
</dbReference>